<dbReference type="GO" id="GO:0005886">
    <property type="term" value="C:plasma membrane"/>
    <property type="evidence" value="ECO:0007669"/>
    <property type="project" value="UniProtKB-SubCell"/>
</dbReference>
<name>I4EH59_9BACT</name>
<feature type="transmembrane region" description="Helical" evidence="5">
    <location>
        <begin position="156"/>
        <end position="177"/>
    </location>
</feature>
<organism evidence="6 7">
    <name type="scientific">Nitrolancea hollandica Lb</name>
    <dbReference type="NCBI Taxonomy" id="1129897"/>
    <lineage>
        <taxon>Bacteria</taxon>
        <taxon>Pseudomonadati</taxon>
        <taxon>Thermomicrobiota</taxon>
        <taxon>Thermomicrobia</taxon>
        <taxon>Sphaerobacterales</taxon>
        <taxon>Sphaerobacterineae</taxon>
        <taxon>Sphaerobacteraceae</taxon>
        <taxon>Nitrolancea</taxon>
    </lineage>
</organism>
<reference evidence="6 7" key="1">
    <citation type="journal article" date="2012" name="ISME J.">
        <title>Nitrification expanded: discovery, physiology and genomics of a nitrite-oxidizing bacterium from the phylum Chloroflexi.</title>
        <authorList>
            <person name="Sorokin D.Y."/>
            <person name="Lucker S."/>
            <person name="Vejmelkova D."/>
            <person name="Kostrikina N.A."/>
            <person name="Kleerebezem R."/>
            <person name="Rijpstra W.I."/>
            <person name="Damste J.S."/>
            <person name="Le Paslier D."/>
            <person name="Muyzer G."/>
            <person name="Wagner M."/>
            <person name="van Loosdrecht M.C."/>
            <person name="Daims H."/>
        </authorList>
    </citation>
    <scope>NUCLEOTIDE SEQUENCE [LARGE SCALE GENOMIC DNA]</scope>
    <source>
        <strain evidence="7">none</strain>
    </source>
</reference>
<keyword evidence="3 5" id="KW-1133">Transmembrane helix</keyword>
<protein>
    <recommendedName>
        <fullName evidence="5">Probable membrane transporter protein</fullName>
    </recommendedName>
</protein>
<dbReference type="PANTHER" id="PTHR43701">
    <property type="entry name" value="MEMBRANE TRANSPORTER PROTEIN MJ0441-RELATED"/>
    <property type="match status" value="1"/>
</dbReference>
<dbReference type="Proteomes" id="UP000004221">
    <property type="component" value="Unassembled WGS sequence"/>
</dbReference>
<comment type="caution">
    <text evidence="6">The sequence shown here is derived from an EMBL/GenBank/DDBJ whole genome shotgun (WGS) entry which is preliminary data.</text>
</comment>
<dbReference type="InterPro" id="IPR051598">
    <property type="entry name" value="TSUP/Inactive_protease-like"/>
</dbReference>
<proteinExistence type="inferred from homology"/>
<dbReference type="AlphaFoldDB" id="I4EH59"/>
<feature type="transmembrane region" description="Helical" evidence="5">
    <location>
        <begin position="197"/>
        <end position="218"/>
    </location>
</feature>
<sequence length="280" mass="29279">MSPLTSLEVLITSGVAGVLGSMVGLGGGIFIVPVLSVFFGIPLKTAIAASAVGVIVNSITGTSVYLKHRLTNIRLALLMELTTTIGAVAGGLIVVSIAPEVLEIIFALALLGMGAAMFFRQRQSVPPVSDGPDPLRLRHVYFAPVRRIWETYIPQHLLPGMMVGTFAGLMSGMLGIGGGAVKVPVMNGIMRVPVKPAAGTSMFMVGITVSASAFVYYAHDLIDPSVTVPTVLGILVGSQFGVRLGRTLPAVYLVRILVVVLVYLAITLLLKSFGIQIPGT</sequence>
<keyword evidence="2 5" id="KW-0812">Transmembrane</keyword>
<evidence type="ECO:0000256" key="1">
    <source>
        <dbReference type="ARBA" id="ARBA00004141"/>
    </source>
</evidence>
<dbReference type="OrthoDB" id="9777163at2"/>
<keyword evidence="4 5" id="KW-0472">Membrane</keyword>
<dbReference type="Pfam" id="PF01925">
    <property type="entry name" value="TauE"/>
    <property type="match status" value="1"/>
</dbReference>
<keyword evidence="7" id="KW-1185">Reference proteome</keyword>
<evidence type="ECO:0000313" key="7">
    <source>
        <dbReference type="Proteomes" id="UP000004221"/>
    </source>
</evidence>
<feature type="transmembrane region" description="Helical" evidence="5">
    <location>
        <begin position="225"/>
        <end position="244"/>
    </location>
</feature>
<dbReference type="InterPro" id="IPR002781">
    <property type="entry name" value="TM_pro_TauE-like"/>
</dbReference>
<comment type="similarity">
    <text evidence="5">Belongs to the 4-toluene sulfonate uptake permease (TSUP) (TC 2.A.102) family.</text>
</comment>
<evidence type="ECO:0000256" key="5">
    <source>
        <dbReference type="RuleBase" id="RU363041"/>
    </source>
</evidence>
<feature type="transmembrane region" description="Helical" evidence="5">
    <location>
        <begin position="250"/>
        <end position="270"/>
    </location>
</feature>
<evidence type="ECO:0000313" key="6">
    <source>
        <dbReference type="EMBL" id="CCF84021.1"/>
    </source>
</evidence>
<dbReference type="RefSeq" id="WP_008477855.1">
    <property type="nucleotide sequence ID" value="NZ_CAGS01000226.1"/>
</dbReference>
<evidence type="ECO:0000256" key="4">
    <source>
        <dbReference type="ARBA" id="ARBA00023136"/>
    </source>
</evidence>
<feature type="transmembrane region" description="Helical" evidence="5">
    <location>
        <begin position="7"/>
        <end position="40"/>
    </location>
</feature>
<feature type="transmembrane region" description="Helical" evidence="5">
    <location>
        <begin position="46"/>
        <end position="66"/>
    </location>
</feature>
<dbReference type="EMBL" id="CAGS01000226">
    <property type="protein sequence ID" value="CCF84021.1"/>
    <property type="molecule type" value="Genomic_DNA"/>
</dbReference>
<gene>
    <name evidence="6" type="ORF">NITHO_3010002</name>
</gene>
<comment type="subcellular location">
    <subcellularLocation>
        <location evidence="5">Cell membrane</location>
        <topology evidence="5">Multi-pass membrane protein</topology>
    </subcellularLocation>
    <subcellularLocation>
        <location evidence="1">Membrane</location>
        <topology evidence="1">Multi-pass membrane protein</topology>
    </subcellularLocation>
</comment>
<accession>I4EH59</accession>
<evidence type="ECO:0000256" key="3">
    <source>
        <dbReference type="ARBA" id="ARBA00022989"/>
    </source>
</evidence>
<evidence type="ECO:0000256" key="2">
    <source>
        <dbReference type="ARBA" id="ARBA00022692"/>
    </source>
</evidence>
<dbReference type="PANTHER" id="PTHR43701:SF2">
    <property type="entry name" value="MEMBRANE TRANSPORTER PROTEIN YJNA-RELATED"/>
    <property type="match status" value="1"/>
</dbReference>
<keyword evidence="5" id="KW-1003">Cell membrane</keyword>